<evidence type="ECO:0000313" key="3">
    <source>
        <dbReference type="Proteomes" id="UP001427805"/>
    </source>
</evidence>
<keyword evidence="1" id="KW-0732">Signal</keyword>
<reference evidence="2 3" key="1">
    <citation type="submission" date="2024-05" db="EMBL/GenBank/DDBJ databases">
        <title>Sphingomonas sp. HF-S3 16S ribosomal RNA gene Genome sequencing and assembly.</title>
        <authorList>
            <person name="Lee H."/>
        </authorList>
    </citation>
    <scope>NUCLEOTIDE SEQUENCE [LARGE SCALE GENOMIC DNA]</scope>
    <source>
        <strain evidence="2 3">HF-S3</strain>
    </source>
</reference>
<organism evidence="2 3">
    <name type="scientific">Sphingomonas rustica</name>
    <dbReference type="NCBI Taxonomy" id="3103142"/>
    <lineage>
        <taxon>Bacteria</taxon>
        <taxon>Pseudomonadati</taxon>
        <taxon>Pseudomonadota</taxon>
        <taxon>Alphaproteobacteria</taxon>
        <taxon>Sphingomonadales</taxon>
        <taxon>Sphingomonadaceae</taxon>
        <taxon>Sphingomonas</taxon>
    </lineage>
</organism>
<feature type="chain" id="PRO_5046553230" description="DUF11 domain-containing protein" evidence="1">
    <location>
        <begin position="20"/>
        <end position="166"/>
    </location>
</feature>
<name>A0ABV0BBG0_9SPHN</name>
<comment type="caution">
    <text evidence="2">The sequence shown here is derived from an EMBL/GenBank/DDBJ whole genome shotgun (WGS) entry which is preliminary data.</text>
</comment>
<protein>
    <recommendedName>
        <fullName evidence="4">DUF11 domain-containing protein</fullName>
    </recommendedName>
</protein>
<sequence>MKPIHLAPLLLLFLTAAMAPLNISKTSAVVSDPQGNVLPKRVPGALIDYTITVSNPNSVASPVTGVTLSDAIPANTVLRVGDLGLLAGSGPVVFTDGLLPASLLSYTFSGLGSTTDRLDFSNDNGATWTYVPSGEFDANVTNIRVRLSGTQVAGSSFTLRFRVKVK</sequence>
<feature type="signal peptide" evidence="1">
    <location>
        <begin position="1"/>
        <end position="19"/>
    </location>
</feature>
<evidence type="ECO:0000313" key="2">
    <source>
        <dbReference type="EMBL" id="MEN3748333.1"/>
    </source>
</evidence>
<evidence type="ECO:0000256" key="1">
    <source>
        <dbReference type="SAM" id="SignalP"/>
    </source>
</evidence>
<dbReference type="RefSeq" id="WP_346247355.1">
    <property type="nucleotide sequence ID" value="NZ_JBDIZK010000008.1"/>
</dbReference>
<gene>
    <name evidence="2" type="ORF">TPR58_14250</name>
</gene>
<dbReference type="EMBL" id="JBDIZK010000008">
    <property type="protein sequence ID" value="MEN3748333.1"/>
    <property type="molecule type" value="Genomic_DNA"/>
</dbReference>
<evidence type="ECO:0008006" key="4">
    <source>
        <dbReference type="Google" id="ProtNLM"/>
    </source>
</evidence>
<dbReference type="InterPro" id="IPR047589">
    <property type="entry name" value="DUF11_rpt"/>
</dbReference>
<accession>A0ABV0BBG0</accession>
<keyword evidence="3" id="KW-1185">Reference proteome</keyword>
<proteinExistence type="predicted"/>
<dbReference type="NCBIfam" id="TIGR01451">
    <property type="entry name" value="B_ant_repeat"/>
    <property type="match status" value="1"/>
</dbReference>
<dbReference type="Proteomes" id="UP001427805">
    <property type="component" value="Unassembled WGS sequence"/>
</dbReference>